<reference evidence="2 3" key="1">
    <citation type="submission" date="2024-07" db="EMBL/GenBank/DDBJ databases">
        <title>Section-level genome sequencing and comparative genomics of Aspergillus sections Usti and Cavernicolus.</title>
        <authorList>
            <consortium name="Lawrence Berkeley National Laboratory"/>
            <person name="Nybo J.L."/>
            <person name="Vesth T.C."/>
            <person name="Theobald S."/>
            <person name="Frisvad J.C."/>
            <person name="Larsen T.O."/>
            <person name="Kjaerboelling I."/>
            <person name="Rothschild-Mancinelli K."/>
            <person name="Lyhne E.K."/>
            <person name="Kogle M.E."/>
            <person name="Barry K."/>
            <person name="Clum A."/>
            <person name="Na H."/>
            <person name="Ledsgaard L."/>
            <person name="Lin J."/>
            <person name="Lipzen A."/>
            <person name="Kuo A."/>
            <person name="Riley R."/>
            <person name="Mondo S."/>
            <person name="LaButti K."/>
            <person name="Haridas S."/>
            <person name="Pangalinan J."/>
            <person name="Salamov A.A."/>
            <person name="Simmons B.A."/>
            <person name="Magnuson J.K."/>
            <person name="Chen J."/>
            <person name="Drula E."/>
            <person name="Henrissat B."/>
            <person name="Wiebenga A."/>
            <person name="Lubbers R.J."/>
            <person name="Gomes A.C."/>
            <person name="Makela M.R."/>
            <person name="Stajich J."/>
            <person name="Grigoriev I.V."/>
            <person name="Mortensen U.H."/>
            <person name="De vries R.P."/>
            <person name="Baker S.E."/>
            <person name="Andersen M.R."/>
        </authorList>
    </citation>
    <scope>NUCLEOTIDE SEQUENCE [LARGE SCALE GENOMIC DNA]</scope>
    <source>
        <strain evidence="2 3">CBS 600.67</strain>
    </source>
</reference>
<accession>A0ABR4HIT5</accession>
<gene>
    <name evidence="2" type="ORF">BDW59DRAFT_166798</name>
</gene>
<keyword evidence="1" id="KW-0812">Transmembrane</keyword>
<protein>
    <submittedName>
        <fullName evidence="2">Uncharacterized protein</fullName>
    </submittedName>
</protein>
<keyword evidence="3" id="KW-1185">Reference proteome</keyword>
<keyword evidence="1" id="KW-1133">Transmembrane helix</keyword>
<dbReference type="Proteomes" id="UP001610335">
    <property type="component" value="Unassembled WGS sequence"/>
</dbReference>
<name>A0ABR4HIT5_9EURO</name>
<dbReference type="EMBL" id="JBFXLS010000113">
    <property type="protein sequence ID" value="KAL2815393.1"/>
    <property type="molecule type" value="Genomic_DNA"/>
</dbReference>
<evidence type="ECO:0000256" key="1">
    <source>
        <dbReference type="SAM" id="Phobius"/>
    </source>
</evidence>
<comment type="caution">
    <text evidence="2">The sequence shown here is derived from an EMBL/GenBank/DDBJ whole genome shotgun (WGS) entry which is preliminary data.</text>
</comment>
<feature type="transmembrane region" description="Helical" evidence="1">
    <location>
        <begin position="28"/>
        <end position="49"/>
    </location>
</feature>
<proteinExistence type="predicted"/>
<organism evidence="2 3">
    <name type="scientific">Aspergillus cavernicola</name>
    <dbReference type="NCBI Taxonomy" id="176166"/>
    <lineage>
        <taxon>Eukaryota</taxon>
        <taxon>Fungi</taxon>
        <taxon>Dikarya</taxon>
        <taxon>Ascomycota</taxon>
        <taxon>Pezizomycotina</taxon>
        <taxon>Eurotiomycetes</taxon>
        <taxon>Eurotiomycetidae</taxon>
        <taxon>Eurotiales</taxon>
        <taxon>Aspergillaceae</taxon>
        <taxon>Aspergillus</taxon>
        <taxon>Aspergillus subgen. Nidulantes</taxon>
    </lineage>
</organism>
<evidence type="ECO:0000313" key="3">
    <source>
        <dbReference type="Proteomes" id="UP001610335"/>
    </source>
</evidence>
<evidence type="ECO:0000313" key="2">
    <source>
        <dbReference type="EMBL" id="KAL2815393.1"/>
    </source>
</evidence>
<sequence>MDSHQIPAGEPPPGVEPNFVDPPKQLEFIIMEGIFTPPMLMAVILRVYVQTRMLKLRGPEDTTCILAACGSLANMAMYMKLVPETALIHHVNGGNAFIEDELKDLEIVWQFSHCCVVWELALFGGTTAIEEELDDRERCVSDCERQGSPVIAALFIGVYAMIQEPGNQGFTIECATVSWYSFRLG</sequence>
<keyword evidence="1" id="KW-0472">Membrane</keyword>